<dbReference type="PANTHER" id="PTHR12304">
    <property type="entry name" value="INOSINE-URIDINE PREFERRING NUCLEOSIDE HYDROLASE"/>
    <property type="match status" value="1"/>
</dbReference>
<protein>
    <submittedName>
        <fullName evidence="4">Nucleoside hydrolase</fullName>
    </submittedName>
</protein>
<dbReference type="Gene3D" id="3.90.245.10">
    <property type="entry name" value="Ribonucleoside hydrolase-like"/>
    <property type="match status" value="1"/>
</dbReference>
<evidence type="ECO:0000256" key="1">
    <source>
        <dbReference type="ARBA" id="ARBA00022801"/>
    </source>
</evidence>
<dbReference type="InterPro" id="IPR023186">
    <property type="entry name" value="IUNH"/>
</dbReference>
<evidence type="ECO:0000259" key="3">
    <source>
        <dbReference type="Pfam" id="PF01156"/>
    </source>
</evidence>
<dbReference type="EMBL" id="DSVQ01000012">
    <property type="protein sequence ID" value="HGT39632.1"/>
    <property type="molecule type" value="Genomic_DNA"/>
</dbReference>
<dbReference type="Pfam" id="PF01156">
    <property type="entry name" value="IU_nuc_hydro"/>
    <property type="match status" value="1"/>
</dbReference>
<proteinExistence type="predicted"/>
<accession>A0A7C4LKZ1</accession>
<dbReference type="PANTHER" id="PTHR12304:SF4">
    <property type="entry name" value="URIDINE NUCLEOSIDASE"/>
    <property type="match status" value="1"/>
</dbReference>
<dbReference type="InterPro" id="IPR001910">
    <property type="entry name" value="Inosine/uridine_hydrolase_dom"/>
</dbReference>
<dbReference type="AlphaFoldDB" id="A0A7C4LKZ1"/>
<keyword evidence="2" id="KW-0326">Glycosidase</keyword>
<reference evidence="4" key="1">
    <citation type="journal article" date="2020" name="mSystems">
        <title>Genome- and Community-Level Interaction Insights into Carbon Utilization and Element Cycling Functions of Hydrothermarchaeota in Hydrothermal Sediment.</title>
        <authorList>
            <person name="Zhou Z."/>
            <person name="Liu Y."/>
            <person name="Xu W."/>
            <person name="Pan J."/>
            <person name="Luo Z.H."/>
            <person name="Li M."/>
        </authorList>
    </citation>
    <scope>NUCLEOTIDE SEQUENCE [LARGE SCALE GENOMIC DNA]</scope>
    <source>
        <strain evidence="4">SpSt-508</strain>
    </source>
</reference>
<sequence>MPRLSHKVIIDADPGIADALAIALALCDPVLDVVALTAVGGRVSAAQAADNLMAIVQAVDPPKWPRFGVADSPESSYELVRFSERYGDAVDLSRRLNGECGLGSWPAPAAALHHVRSAVKLLLECTRDAPGEITLVTLGPLTNVALACDLDPEFLSRLRRLVCFAGTLEGPGDLTPAGEFNVCFHPHFARRVLRYPANKTLVPLDIGRKPILTFDHIQKFPWREESTLSRLLSSLLSFALRSHHQHLGVEGLWLMDVTAVALVAQPQLFKTQSLAVDVETEGLLTRGMTVFDRRLNREWRPNIDVVIDVDAAEVLAHALRTFRQALRVA</sequence>
<gene>
    <name evidence="4" type="ORF">ENS64_10270</name>
</gene>
<dbReference type="InterPro" id="IPR036452">
    <property type="entry name" value="Ribo_hydro-like"/>
</dbReference>
<dbReference type="GO" id="GO:0005829">
    <property type="term" value="C:cytosol"/>
    <property type="evidence" value="ECO:0007669"/>
    <property type="project" value="TreeGrafter"/>
</dbReference>
<name>A0A7C4LKZ1_9PLAN</name>
<organism evidence="4">
    <name type="scientific">Schlesneria paludicola</name>
    <dbReference type="NCBI Taxonomy" id="360056"/>
    <lineage>
        <taxon>Bacteria</taxon>
        <taxon>Pseudomonadati</taxon>
        <taxon>Planctomycetota</taxon>
        <taxon>Planctomycetia</taxon>
        <taxon>Planctomycetales</taxon>
        <taxon>Planctomycetaceae</taxon>
        <taxon>Schlesneria</taxon>
    </lineage>
</organism>
<dbReference type="GO" id="GO:0006152">
    <property type="term" value="P:purine nucleoside catabolic process"/>
    <property type="evidence" value="ECO:0007669"/>
    <property type="project" value="TreeGrafter"/>
</dbReference>
<dbReference type="SUPFAM" id="SSF53590">
    <property type="entry name" value="Nucleoside hydrolase"/>
    <property type="match status" value="1"/>
</dbReference>
<comment type="caution">
    <text evidence="4">The sequence shown here is derived from an EMBL/GenBank/DDBJ whole genome shotgun (WGS) entry which is preliminary data.</text>
</comment>
<keyword evidence="1 4" id="KW-0378">Hydrolase</keyword>
<evidence type="ECO:0000256" key="2">
    <source>
        <dbReference type="ARBA" id="ARBA00023295"/>
    </source>
</evidence>
<evidence type="ECO:0000313" key="4">
    <source>
        <dbReference type="EMBL" id="HGT39632.1"/>
    </source>
</evidence>
<feature type="domain" description="Inosine/uridine-preferring nucleoside hydrolase" evidence="3">
    <location>
        <begin position="8"/>
        <end position="314"/>
    </location>
</feature>
<dbReference type="GO" id="GO:0008477">
    <property type="term" value="F:purine nucleosidase activity"/>
    <property type="evidence" value="ECO:0007669"/>
    <property type="project" value="TreeGrafter"/>
</dbReference>